<evidence type="ECO:0000256" key="5">
    <source>
        <dbReference type="ARBA" id="ARBA00022989"/>
    </source>
</evidence>
<proteinExistence type="inferred from homology"/>
<dbReference type="PANTHER" id="PTHR43744:SF12">
    <property type="entry name" value="ABC TRANSPORTER PERMEASE PROTEIN MG189-RELATED"/>
    <property type="match status" value="1"/>
</dbReference>
<keyword evidence="3" id="KW-1003">Cell membrane</keyword>
<organism evidence="8 9">
    <name type="scientific">Paenibacillus baekrokdamisoli</name>
    <dbReference type="NCBI Taxonomy" id="1712516"/>
    <lineage>
        <taxon>Bacteria</taxon>
        <taxon>Bacillati</taxon>
        <taxon>Bacillota</taxon>
        <taxon>Bacilli</taxon>
        <taxon>Bacillales</taxon>
        <taxon>Paenibacillaceae</taxon>
        <taxon>Paenibacillus</taxon>
    </lineage>
</organism>
<dbReference type="OrthoDB" id="2597738at2"/>
<gene>
    <name evidence="8" type="primary">yurM_2</name>
    <name evidence="8" type="ORF">Back11_33680</name>
</gene>
<reference evidence="8 9" key="1">
    <citation type="submission" date="2018-11" db="EMBL/GenBank/DDBJ databases">
        <title>Complete genome sequence of Paenibacillus baekrokdamisoli strain KCTC 33723.</title>
        <authorList>
            <person name="Kang S.W."/>
            <person name="Lee K.C."/>
            <person name="Kim K.K."/>
            <person name="Kim J.S."/>
            <person name="Kim D.S."/>
            <person name="Ko S.H."/>
            <person name="Yang S.H."/>
            <person name="Lee J.S."/>
        </authorList>
    </citation>
    <scope>NUCLEOTIDE SEQUENCE [LARGE SCALE GENOMIC DNA]</scope>
    <source>
        <strain evidence="8 9">KCTC 33723</strain>
    </source>
</reference>
<feature type="transmembrane region" description="Helical" evidence="7">
    <location>
        <begin position="235"/>
        <end position="255"/>
    </location>
</feature>
<feature type="transmembrane region" description="Helical" evidence="7">
    <location>
        <begin position="136"/>
        <end position="158"/>
    </location>
</feature>
<evidence type="ECO:0000256" key="7">
    <source>
        <dbReference type="RuleBase" id="RU363032"/>
    </source>
</evidence>
<feature type="transmembrane region" description="Helical" evidence="7">
    <location>
        <begin position="179"/>
        <end position="201"/>
    </location>
</feature>
<evidence type="ECO:0000256" key="1">
    <source>
        <dbReference type="ARBA" id="ARBA00004651"/>
    </source>
</evidence>
<dbReference type="CDD" id="cd06261">
    <property type="entry name" value="TM_PBP2"/>
    <property type="match status" value="1"/>
</dbReference>
<keyword evidence="5 7" id="KW-1133">Transmembrane helix</keyword>
<keyword evidence="6 7" id="KW-0472">Membrane</keyword>
<comment type="similarity">
    <text evidence="7">Belongs to the binding-protein-dependent transport system permease family.</text>
</comment>
<dbReference type="Proteomes" id="UP000275368">
    <property type="component" value="Chromosome"/>
</dbReference>
<dbReference type="GO" id="GO:0055085">
    <property type="term" value="P:transmembrane transport"/>
    <property type="evidence" value="ECO:0007669"/>
    <property type="project" value="InterPro"/>
</dbReference>
<sequence length="273" mass="30711">MKVDKSSRFFIIVLLLFFAFCTLFPLYFMLISSVKTNAELQSNFFGLPIEPQFEYYSSALVKIKTYMMNSSIISGLSAIGVLVISSLSAYAFARFEFRGKNALFFTLLIFLMIPGVLTLIPQFVLVKNLGLINTPWAAILPAIAGGQLVTIFVLRTFFEGIPKELFESIKIDGGSEFRCFINLVIPFALPIILSMGLVTVLNTWNEFFWPMLVLPDQQKMTITVGLYRFMDQQQILYGQVFSAMTLASVPLMLLFSFTMKFFVQGLTSGAIKA</sequence>
<dbReference type="Pfam" id="PF00528">
    <property type="entry name" value="BPD_transp_1"/>
    <property type="match status" value="1"/>
</dbReference>
<dbReference type="PANTHER" id="PTHR43744">
    <property type="entry name" value="ABC TRANSPORTER PERMEASE PROTEIN MG189-RELATED-RELATED"/>
    <property type="match status" value="1"/>
</dbReference>
<feature type="transmembrane region" description="Helical" evidence="7">
    <location>
        <begin position="72"/>
        <end position="93"/>
    </location>
</feature>
<accession>A0A3G9JAU2</accession>
<name>A0A3G9JAU2_9BACL</name>
<evidence type="ECO:0000313" key="9">
    <source>
        <dbReference type="Proteomes" id="UP000275368"/>
    </source>
</evidence>
<dbReference type="PROSITE" id="PS50928">
    <property type="entry name" value="ABC_TM1"/>
    <property type="match status" value="1"/>
</dbReference>
<evidence type="ECO:0000256" key="4">
    <source>
        <dbReference type="ARBA" id="ARBA00022692"/>
    </source>
</evidence>
<dbReference type="RefSeq" id="WP_125659440.1">
    <property type="nucleotide sequence ID" value="NZ_AP019308.1"/>
</dbReference>
<protein>
    <submittedName>
        <fullName evidence="8">Putative ABC transporter permease protein YurM</fullName>
    </submittedName>
</protein>
<evidence type="ECO:0000256" key="3">
    <source>
        <dbReference type="ARBA" id="ARBA00022475"/>
    </source>
</evidence>
<feature type="transmembrane region" description="Helical" evidence="7">
    <location>
        <begin position="102"/>
        <end position="124"/>
    </location>
</feature>
<dbReference type="KEGG" id="pbk:Back11_33680"/>
<dbReference type="GO" id="GO:0005886">
    <property type="term" value="C:plasma membrane"/>
    <property type="evidence" value="ECO:0007669"/>
    <property type="project" value="UniProtKB-SubCell"/>
</dbReference>
<evidence type="ECO:0000256" key="2">
    <source>
        <dbReference type="ARBA" id="ARBA00022448"/>
    </source>
</evidence>
<keyword evidence="4 7" id="KW-0812">Transmembrane</keyword>
<feature type="transmembrane region" description="Helical" evidence="7">
    <location>
        <begin position="9"/>
        <end position="30"/>
    </location>
</feature>
<keyword evidence="2 7" id="KW-0813">Transport</keyword>
<dbReference type="InterPro" id="IPR035906">
    <property type="entry name" value="MetI-like_sf"/>
</dbReference>
<dbReference type="AlphaFoldDB" id="A0A3G9JAU2"/>
<keyword evidence="9" id="KW-1185">Reference proteome</keyword>
<evidence type="ECO:0000313" key="8">
    <source>
        <dbReference type="EMBL" id="BBH22023.1"/>
    </source>
</evidence>
<dbReference type="SUPFAM" id="SSF161098">
    <property type="entry name" value="MetI-like"/>
    <property type="match status" value="1"/>
</dbReference>
<dbReference type="EMBL" id="AP019308">
    <property type="protein sequence ID" value="BBH22023.1"/>
    <property type="molecule type" value="Genomic_DNA"/>
</dbReference>
<dbReference type="Gene3D" id="1.10.3720.10">
    <property type="entry name" value="MetI-like"/>
    <property type="match status" value="1"/>
</dbReference>
<comment type="subcellular location">
    <subcellularLocation>
        <location evidence="1 7">Cell membrane</location>
        <topology evidence="1 7">Multi-pass membrane protein</topology>
    </subcellularLocation>
</comment>
<evidence type="ECO:0000256" key="6">
    <source>
        <dbReference type="ARBA" id="ARBA00023136"/>
    </source>
</evidence>
<dbReference type="InterPro" id="IPR000515">
    <property type="entry name" value="MetI-like"/>
</dbReference>